<comment type="caution">
    <text evidence="1">The sequence shown here is derived from an EMBL/GenBank/DDBJ whole genome shotgun (WGS) entry which is preliminary data.</text>
</comment>
<dbReference type="Proteomes" id="UP000023152">
    <property type="component" value="Unassembled WGS sequence"/>
</dbReference>
<gene>
    <name evidence="1" type="ORF">RFI_36468</name>
</gene>
<sequence length="209" mass="23559">MSVHHDVGTLSKTCMDALKDLGIREQQMPRSGASFVYIGKPSKLDSDPFFTCTGHDANMGPCNVRTIVAPVISSKELLEKVVDSSAIPFCMSVCCFDLLLFVCKCKSNDISKWTTLHMYIYIYMYVYTLDNHLKVFVSEEVQAVGAQLGRLLEAETFSKLKEDVLQRLHKSSDTCDPLRSILEIENTINKTFQKFMDITQSQPLVDLVN</sequence>
<keyword evidence="2" id="KW-1185">Reference proteome</keyword>
<organism evidence="1 2">
    <name type="scientific">Reticulomyxa filosa</name>
    <dbReference type="NCBI Taxonomy" id="46433"/>
    <lineage>
        <taxon>Eukaryota</taxon>
        <taxon>Sar</taxon>
        <taxon>Rhizaria</taxon>
        <taxon>Retaria</taxon>
        <taxon>Foraminifera</taxon>
        <taxon>Monothalamids</taxon>
        <taxon>Reticulomyxidae</taxon>
        <taxon>Reticulomyxa</taxon>
    </lineage>
</organism>
<feature type="non-terminal residue" evidence="1">
    <location>
        <position position="209"/>
    </location>
</feature>
<accession>X6LIK6</accession>
<name>X6LIK6_RETFI</name>
<protein>
    <submittedName>
        <fullName evidence="1">Uncharacterized protein</fullName>
    </submittedName>
</protein>
<evidence type="ECO:0000313" key="2">
    <source>
        <dbReference type="Proteomes" id="UP000023152"/>
    </source>
</evidence>
<evidence type="ECO:0000313" key="1">
    <source>
        <dbReference type="EMBL" id="ETO00972.1"/>
    </source>
</evidence>
<reference evidence="1 2" key="1">
    <citation type="journal article" date="2013" name="Curr. Biol.">
        <title>The Genome of the Foraminiferan Reticulomyxa filosa.</title>
        <authorList>
            <person name="Glockner G."/>
            <person name="Hulsmann N."/>
            <person name="Schleicher M."/>
            <person name="Noegel A.A."/>
            <person name="Eichinger L."/>
            <person name="Gallinger C."/>
            <person name="Pawlowski J."/>
            <person name="Sierra R."/>
            <person name="Euteneuer U."/>
            <person name="Pillet L."/>
            <person name="Moustafa A."/>
            <person name="Platzer M."/>
            <person name="Groth M."/>
            <person name="Szafranski K."/>
            <person name="Schliwa M."/>
        </authorList>
    </citation>
    <scope>NUCLEOTIDE SEQUENCE [LARGE SCALE GENOMIC DNA]</scope>
</reference>
<proteinExistence type="predicted"/>
<dbReference type="AlphaFoldDB" id="X6LIK6"/>
<dbReference type="EMBL" id="ASPP01039545">
    <property type="protein sequence ID" value="ETO00972.1"/>
    <property type="molecule type" value="Genomic_DNA"/>
</dbReference>